<dbReference type="Proteomes" id="UP000015106">
    <property type="component" value="Chromosome 1"/>
</dbReference>
<dbReference type="Gramene" id="TuG1812G0100001756.01.T06">
    <property type="protein sequence ID" value="TuG1812G0100001756.01.T06"/>
    <property type="gene ID" value="TuG1812G0100001756.01"/>
</dbReference>
<protein>
    <submittedName>
        <fullName evidence="1">Uncharacterized protein</fullName>
    </submittedName>
</protein>
<dbReference type="EnsemblPlants" id="TuG1812G0100001756.01.T06">
    <property type="protein sequence ID" value="TuG1812G0100001756.01.T06"/>
    <property type="gene ID" value="TuG1812G0100001756.01"/>
</dbReference>
<dbReference type="EnsemblPlants" id="TuG1812G0100001756.01.T08">
    <property type="protein sequence ID" value="TuG1812G0100001756.01.T08"/>
    <property type="gene ID" value="TuG1812G0100001756.01"/>
</dbReference>
<organism evidence="1 2">
    <name type="scientific">Triticum urartu</name>
    <name type="common">Red wild einkorn</name>
    <name type="synonym">Crithodium urartu</name>
    <dbReference type="NCBI Taxonomy" id="4572"/>
    <lineage>
        <taxon>Eukaryota</taxon>
        <taxon>Viridiplantae</taxon>
        <taxon>Streptophyta</taxon>
        <taxon>Embryophyta</taxon>
        <taxon>Tracheophyta</taxon>
        <taxon>Spermatophyta</taxon>
        <taxon>Magnoliopsida</taxon>
        <taxon>Liliopsida</taxon>
        <taxon>Poales</taxon>
        <taxon>Poaceae</taxon>
        <taxon>BOP clade</taxon>
        <taxon>Pooideae</taxon>
        <taxon>Triticodae</taxon>
        <taxon>Triticeae</taxon>
        <taxon>Triticinae</taxon>
        <taxon>Triticum</taxon>
    </lineage>
</organism>
<accession>A0A8R7P0Y4</accession>
<name>A0A8R7P0Y4_TRIUA</name>
<dbReference type="AlphaFoldDB" id="A0A8R7P0Y4"/>
<dbReference type="Gramene" id="TuG1812G0100001756.01.T09">
    <property type="protein sequence ID" value="TuG1812G0100001756.01.T09"/>
    <property type="gene ID" value="TuG1812G0100001756.01"/>
</dbReference>
<dbReference type="EnsemblPlants" id="TuG1812G0100001756.01.T09">
    <property type="protein sequence ID" value="TuG1812G0100001756.01.T09"/>
    <property type="gene ID" value="TuG1812G0100001756.01"/>
</dbReference>
<dbReference type="EnsemblPlants" id="TuG1812G0100001677.01.T09">
    <property type="protein sequence ID" value="TuG1812G0100001677.01.T09"/>
    <property type="gene ID" value="TuG1812G0100001677.01"/>
</dbReference>
<dbReference type="Gramene" id="TuG1812G0100001677.01.T09">
    <property type="protein sequence ID" value="TuG1812G0100001677.01.T09"/>
    <property type="gene ID" value="TuG1812G0100001677.01"/>
</dbReference>
<evidence type="ECO:0000313" key="1">
    <source>
        <dbReference type="EnsemblPlants" id="TuG1812G0100001756.01.T08"/>
    </source>
</evidence>
<evidence type="ECO:0000313" key="2">
    <source>
        <dbReference type="Proteomes" id="UP000015106"/>
    </source>
</evidence>
<keyword evidence="2" id="KW-1185">Reference proteome</keyword>
<reference evidence="1" key="2">
    <citation type="submission" date="2018-03" db="EMBL/GenBank/DDBJ databases">
        <title>The Triticum urartu genome reveals the dynamic nature of wheat genome evolution.</title>
        <authorList>
            <person name="Ling H."/>
            <person name="Ma B."/>
            <person name="Shi X."/>
            <person name="Liu H."/>
            <person name="Dong L."/>
            <person name="Sun H."/>
            <person name="Cao Y."/>
            <person name="Gao Q."/>
            <person name="Zheng S."/>
            <person name="Li Y."/>
            <person name="Yu Y."/>
            <person name="Du H."/>
            <person name="Qi M."/>
            <person name="Li Y."/>
            <person name="Yu H."/>
            <person name="Cui Y."/>
            <person name="Wang N."/>
            <person name="Chen C."/>
            <person name="Wu H."/>
            <person name="Zhao Y."/>
            <person name="Zhang J."/>
            <person name="Li Y."/>
            <person name="Zhou W."/>
            <person name="Zhang B."/>
            <person name="Hu W."/>
            <person name="Eijk M."/>
            <person name="Tang J."/>
            <person name="Witsenboer H."/>
            <person name="Zhao S."/>
            <person name="Li Z."/>
            <person name="Zhang A."/>
            <person name="Wang D."/>
            <person name="Liang C."/>
        </authorList>
    </citation>
    <scope>NUCLEOTIDE SEQUENCE [LARGE SCALE GENOMIC DNA]</scope>
    <source>
        <strain evidence="1">cv. G1812</strain>
    </source>
</reference>
<dbReference type="Gramene" id="TuG1812G0100001677.01.T07">
    <property type="protein sequence ID" value="TuG1812G0100001677.01.T07"/>
    <property type="gene ID" value="TuG1812G0100001677.01"/>
</dbReference>
<reference evidence="1" key="3">
    <citation type="submission" date="2022-06" db="UniProtKB">
        <authorList>
            <consortium name="EnsemblPlants"/>
        </authorList>
    </citation>
    <scope>IDENTIFICATION</scope>
</reference>
<reference evidence="2" key="1">
    <citation type="journal article" date="2013" name="Nature">
        <title>Draft genome of the wheat A-genome progenitor Triticum urartu.</title>
        <authorList>
            <person name="Ling H.Q."/>
            <person name="Zhao S."/>
            <person name="Liu D."/>
            <person name="Wang J."/>
            <person name="Sun H."/>
            <person name="Zhang C."/>
            <person name="Fan H."/>
            <person name="Li D."/>
            <person name="Dong L."/>
            <person name="Tao Y."/>
            <person name="Gao C."/>
            <person name="Wu H."/>
            <person name="Li Y."/>
            <person name="Cui Y."/>
            <person name="Guo X."/>
            <person name="Zheng S."/>
            <person name="Wang B."/>
            <person name="Yu K."/>
            <person name="Liang Q."/>
            <person name="Yang W."/>
            <person name="Lou X."/>
            <person name="Chen J."/>
            <person name="Feng M."/>
            <person name="Jian J."/>
            <person name="Zhang X."/>
            <person name="Luo G."/>
            <person name="Jiang Y."/>
            <person name="Liu J."/>
            <person name="Wang Z."/>
            <person name="Sha Y."/>
            <person name="Zhang B."/>
            <person name="Wu H."/>
            <person name="Tang D."/>
            <person name="Shen Q."/>
            <person name="Xue P."/>
            <person name="Zou S."/>
            <person name="Wang X."/>
            <person name="Liu X."/>
            <person name="Wang F."/>
            <person name="Yang Y."/>
            <person name="An X."/>
            <person name="Dong Z."/>
            <person name="Zhang K."/>
            <person name="Zhang X."/>
            <person name="Luo M.C."/>
            <person name="Dvorak J."/>
            <person name="Tong Y."/>
            <person name="Wang J."/>
            <person name="Yang H."/>
            <person name="Li Z."/>
            <person name="Wang D."/>
            <person name="Zhang A."/>
            <person name="Wang J."/>
        </authorList>
    </citation>
    <scope>NUCLEOTIDE SEQUENCE</scope>
    <source>
        <strain evidence="2">cv. G1812</strain>
    </source>
</reference>
<dbReference type="EnsemblPlants" id="TuG1812G0100001677.01.T07">
    <property type="protein sequence ID" value="TuG1812G0100001677.01.T07"/>
    <property type="gene ID" value="TuG1812G0100001677.01"/>
</dbReference>
<dbReference type="Gramene" id="TuG1812G0100001756.01.T08">
    <property type="protein sequence ID" value="TuG1812G0100001756.01.T08"/>
    <property type="gene ID" value="TuG1812G0100001756.01"/>
</dbReference>
<proteinExistence type="predicted"/>
<sequence length="67" mass="7349">MKICIYRACSGNLQVAGILQGTLKHVVQVNIVRSGKIFAYSGADRKLLVQKHNWYRTAGKASLQSSA</sequence>